<organism evidence="11">
    <name type="scientific">Lepeophtheirus salmonis</name>
    <name type="common">Salmon louse</name>
    <name type="synonym">Caligus salmonis</name>
    <dbReference type="NCBI Taxonomy" id="72036"/>
    <lineage>
        <taxon>Eukaryota</taxon>
        <taxon>Metazoa</taxon>
        <taxon>Ecdysozoa</taxon>
        <taxon>Arthropoda</taxon>
        <taxon>Crustacea</taxon>
        <taxon>Multicrustacea</taxon>
        <taxon>Hexanauplia</taxon>
        <taxon>Copepoda</taxon>
        <taxon>Siphonostomatoida</taxon>
        <taxon>Caligidae</taxon>
        <taxon>Lepeophtheirus</taxon>
    </lineage>
</organism>
<keyword evidence="9" id="KW-0233">DNA recombination</keyword>
<dbReference type="SUPFAM" id="SSF53098">
    <property type="entry name" value="Ribonuclease H-like"/>
    <property type="match status" value="1"/>
</dbReference>
<evidence type="ECO:0000256" key="8">
    <source>
        <dbReference type="ARBA" id="ARBA00022932"/>
    </source>
</evidence>
<keyword evidence="3" id="KW-0255">Endonuclease</keyword>
<accession>A0A0K2UGK1</accession>
<dbReference type="PROSITE" id="PS50994">
    <property type="entry name" value="INTEGRASE"/>
    <property type="match status" value="1"/>
</dbReference>
<dbReference type="GO" id="GO:0004519">
    <property type="term" value="F:endonuclease activity"/>
    <property type="evidence" value="ECO:0007669"/>
    <property type="project" value="UniProtKB-KW"/>
</dbReference>
<sequence length="101" mass="11583">MVEKETGKREKCLRSDNGGEYISKEFIEYLVSEAIKIELVLTRNPVQIGVSERINRTLIESVRALLSGLAIKFWAELVKTAVYIHNRCTTKTVEEKAHYKV</sequence>
<dbReference type="GO" id="GO:0003676">
    <property type="term" value="F:nucleic acid binding"/>
    <property type="evidence" value="ECO:0007669"/>
    <property type="project" value="InterPro"/>
</dbReference>
<evidence type="ECO:0000313" key="11">
    <source>
        <dbReference type="EMBL" id="CDW37107.1"/>
    </source>
</evidence>
<dbReference type="EMBL" id="HACA01019746">
    <property type="protein sequence ID" value="CDW37107.1"/>
    <property type="molecule type" value="Transcribed_RNA"/>
</dbReference>
<keyword evidence="5" id="KW-0460">Magnesium</keyword>
<dbReference type="AlphaFoldDB" id="A0A0K2UGK1"/>
<dbReference type="GO" id="GO:0015074">
    <property type="term" value="P:DNA integration"/>
    <property type="evidence" value="ECO:0007669"/>
    <property type="project" value="UniProtKB-KW"/>
</dbReference>
<feature type="domain" description="Integrase catalytic" evidence="10">
    <location>
        <begin position="1"/>
        <end position="101"/>
    </location>
</feature>
<evidence type="ECO:0000256" key="5">
    <source>
        <dbReference type="ARBA" id="ARBA00022842"/>
    </source>
</evidence>
<dbReference type="GO" id="GO:0003964">
    <property type="term" value="F:RNA-directed DNA polymerase activity"/>
    <property type="evidence" value="ECO:0007669"/>
    <property type="project" value="UniProtKB-KW"/>
</dbReference>
<dbReference type="Gene3D" id="3.30.420.10">
    <property type="entry name" value="Ribonuclease H-like superfamily/Ribonuclease H"/>
    <property type="match status" value="1"/>
</dbReference>
<keyword evidence="2" id="KW-0479">Metal-binding</keyword>
<evidence type="ECO:0000256" key="7">
    <source>
        <dbReference type="ARBA" id="ARBA00022918"/>
    </source>
</evidence>
<evidence type="ECO:0000256" key="2">
    <source>
        <dbReference type="ARBA" id="ARBA00022723"/>
    </source>
</evidence>
<dbReference type="InterPro" id="IPR012337">
    <property type="entry name" value="RNaseH-like_sf"/>
</dbReference>
<evidence type="ECO:0000259" key="10">
    <source>
        <dbReference type="PROSITE" id="PS50994"/>
    </source>
</evidence>
<dbReference type="GO" id="GO:0046872">
    <property type="term" value="F:metal ion binding"/>
    <property type="evidence" value="ECO:0007669"/>
    <property type="project" value="UniProtKB-KW"/>
</dbReference>
<dbReference type="InterPro" id="IPR001584">
    <property type="entry name" value="Integrase_cat-core"/>
</dbReference>
<keyword evidence="8" id="KW-0548">Nucleotidyltransferase</keyword>
<dbReference type="PANTHER" id="PTHR42648">
    <property type="entry name" value="TRANSPOSASE, PUTATIVE-RELATED"/>
    <property type="match status" value="1"/>
</dbReference>
<evidence type="ECO:0000256" key="9">
    <source>
        <dbReference type="ARBA" id="ARBA00023172"/>
    </source>
</evidence>
<evidence type="ECO:0000256" key="6">
    <source>
        <dbReference type="ARBA" id="ARBA00022908"/>
    </source>
</evidence>
<evidence type="ECO:0000256" key="3">
    <source>
        <dbReference type="ARBA" id="ARBA00022759"/>
    </source>
</evidence>
<keyword evidence="8" id="KW-0239">DNA-directed DNA polymerase</keyword>
<name>A0A0K2UGK1_LEPSM</name>
<dbReference type="GO" id="GO:0016787">
    <property type="term" value="F:hydrolase activity"/>
    <property type="evidence" value="ECO:0007669"/>
    <property type="project" value="UniProtKB-KW"/>
</dbReference>
<protein>
    <recommendedName>
        <fullName evidence="10">Integrase catalytic domain-containing protein</fullName>
    </recommendedName>
</protein>
<keyword evidence="4" id="KW-0378">Hydrolase</keyword>
<proteinExistence type="predicted"/>
<dbReference type="PANTHER" id="PTHR42648:SF11">
    <property type="entry name" value="TRANSPOSON TY4-P GAG-POL POLYPROTEIN"/>
    <property type="match status" value="1"/>
</dbReference>
<evidence type="ECO:0000256" key="1">
    <source>
        <dbReference type="ARBA" id="ARBA00022722"/>
    </source>
</evidence>
<keyword evidence="8" id="KW-0808">Transferase</keyword>
<dbReference type="GO" id="GO:0003887">
    <property type="term" value="F:DNA-directed DNA polymerase activity"/>
    <property type="evidence" value="ECO:0007669"/>
    <property type="project" value="UniProtKB-KW"/>
</dbReference>
<evidence type="ECO:0000256" key="4">
    <source>
        <dbReference type="ARBA" id="ARBA00022801"/>
    </source>
</evidence>
<reference evidence="11" key="1">
    <citation type="submission" date="2014-05" db="EMBL/GenBank/DDBJ databases">
        <authorList>
            <person name="Chronopoulou M."/>
        </authorList>
    </citation>
    <scope>NUCLEOTIDE SEQUENCE</scope>
    <source>
        <tissue evidence="11">Whole organism</tissue>
    </source>
</reference>
<dbReference type="GO" id="GO:0006310">
    <property type="term" value="P:DNA recombination"/>
    <property type="evidence" value="ECO:0007669"/>
    <property type="project" value="UniProtKB-KW"/>
</dbReference>
<keyword evidence="7" id="KW-0695">RNA-directed DNA polymerase</keyword>
<keyword evidence="1" id="KW-0540">Nuclease</keyword>
<keyword evidence="6" id="KW-0229">DNA integration</keyword>
<dbReference type="InterPro" id="IPR039537">
    <property type="entry name" value="Retrotran_Ty1/copia-like"/>
</dbReference>
<dbReference type="InterPro" id="IPR036397">
    <property type="entry name" value="RNaseH_sf"/>
</dbReference>
<dbReference type="EMBL" id="HACA01019747">
    <property type="protein sequence ID" value="CDW37108.1"/>
    <property type="molecule type" value="Transcribed_RNA"/>
</dbReference>